<comment type="caution">
    <text evidence="2">The sequence shown here is derived from an EMBL/GenBank/DDBJ whole genome shotgun (WGS) entry which is preliminary data.</text>
</comment>
<keyword evidence="1" id="KW-0472">Membrane</keyword>
<proteinExistence type="predicted"/>
<dbReference type="EMBL" id="JASJOS010000012">
    <property type="protein sequence ID" value="MDJ1483763.1"/>
    <property type="molecule type" value="Genomic_DNA"/>
</dbReference>
<accession>A0AAE3QUT1</accession>
<feature type="transmembrane region" description="Helical" evidence="1">
    <location>
        <begin position="36"/>
        <end position="52"/>
    </location>
</feature>
<reference evidence="2" key="1">
    <citation type="submission" date="2023-05" db="EMBL/GenBank/DDBJ databases">
        <authorList>
            <person name="Zhang X."/>
        </authorList>
    </citation>
    <scope>NUCLEOTIDE SEQUENCE</scope>
    <source>
        <strain evidence="2">YF14B1</strain>
    </source>
</reference>
<evidence type="ECO:0000256" key="1">
    <source>
        <dbReference type="SAM" id="Phobius"/>
    </source>
</evidence>
<protein>
    <submittedName>
        <fullName evidence="2">Uncharacterized protein</fullName>
    </submittedName>
</protein>
<organism evidence="2 3">
    <name type="scientific">Xanthocytophaga flava</name>
    <dbReference type="NCBI Taxonomy" id="3048013"/>
    <lineage>
        <taxon>Bacteria</taxon>
        <taxon>Pseudomonadati</taxon>
        <taxon>Bacteroidota</taxon>
        <taxon>Cytophagia</taxon>
        <taxon>Cytophagales</taxon>
        <taxon>Rhodocytophagaceae</taxon>
        <taxon>Xanthocytophaga</taxon>
    </lineage>
</organism>
<evidence type="ECO:0000313" key="2">
    <source>
        <dbReference type="EMBL" id="MDJ1483763.1"/>
    </source>
</evidence>
<keyword evidence="1" id="KW-0812">Transmembrane</keyword>
<sequence>MGYWVLIAFLCLILSPYIYDFARGKSDIYLQDLKDIFSVVLLLAGIVLWGIMDNTAIGTFTHVVL</sequence>
<dbReference type="AlphaFoldDB" id="A0AAE3QUT1"/>
<evidence type="ECO:0000313" key="3">
    <source>
        <dbReference type="Proteomes" id="UP001241110"/>
    </source>
</evidence>
<keyword evidence="1" id="KW-1133">Transmembrane helix</keyword>
<gene>
    <name evidence="2" type="ORF">QNI16_24905</name>
</gene>
<name>A0AAE3QUT1_9BACT</name>
<dbReference type="Proteomes" id="UP001241110">
    <property type="component" value="Unassembled WGS sequence"/>
</dbReference>